<keyword evidence="5 8" id="KW-0472">Membrane</keyword>
<keyword evidence="12" id="KW-1185">Reference proteome</keyword>
<feature type="compositionally biased region" description="Basic and acidic residues" evidence="7">
    <location>
        <begin position="566"/>
        <end position="576"/>
    </location>
</feature>
<dbReference type="Pfam" id="PF21773">
    <property type="entry name" value="ODAD1_CC"/>
    <property type="match status" value="1"/>
</dbReference>
<protein>
    <submittedName>
        <fullName evidence="11">CCDC151 protein</fullName>
    </submittedName>
</protein>
<feature type="coiled-coil region" evidence="6">
    <location>
        <begin position="630"/>
        <end position="661"/>
    </location>
</feature>
<gene>
    <name evidence="11" type="primary">CCDC151</name>
    <name evidence="11" type="ORF">SNAT2548_LOCUS2382</name>
</gene>
<feature type="region of interest" description="Disordered" evidence="7">
    <location>
        <begin position="554"/>
        <end position="586"/>
    </location>
</feature>
<feature type="compositionally biased region" description="Acidic residues" evidence="7">
    <location>
        <begin position="789"/>
        <end position="801"/>
    </location>
</feature>
<feature type="transmembrane region" description="Helical" evidence="8">
    <location>
        <begin position="1039"/>
        <end position="1061"/>
    </location>
</feature>
<feature type="transmembrane region" description="Helical" evidence="8">
    <location>
        <begin position="55"/>
        <end position="77"/>
    </location>
</feature>
<dbReference type="GO" id="GO:0036064">
    <property type="term" value="C:ciliary basal body"/>
    <property type="evidence" value="ECO:0007669"/>
    <property type="project" value="TreeGrafter"/>
</dbReference>
<feature type="transmembrane region" description="Helical" evidence="8">
    <location>
        <begin position="1217"/>
        <end position="1241"/>
    </location>
</feature>
<evidence type="ECO:0000313" key="12">
    <source>
        <dbReference type="Proteomes" id="UP000604046"/>
    </source>
</evidence>
<dbReference type="OrthoDB" id="10255247at2759"/>
<feature type="transmembrane region" description="Helical" evidence="8">
    <location>
        <begin position="122"/>
        <end position="145"/>
    </location>
</feature>
<dbReference type="GO" id="GO:0003341">
    <property type="term" value="P:cilium movement"/>
    <property type="evidence" value="ECO:0007669"/>
    <property type="project" value="InterPro"/>
</dbReference>
<feature type="transmembrane region" description="Helical" evidence="8">
    <location>
        <begin position="1081"/>
        <end position="1105"/>
    </location>
</feature>
<reference evidence="11" key="1">
    <citation type="submission" date="2021-02" db="EMBL/GenBank/DDBJ databases">
        <authorList>
            <person name="Dougan E. K."/>
            <person name="Rhodes N."/>
            <person name="Thang M."/>
            <person name="Chan C."/>
        </authorList>
    </citation>
    <scope>NUCLEOTIDE SEQUENCE</scope>
</reference>
<sequence length="1481" mass="163952">MVKEDERLVNQQVKELRLKVARVFMRYLSVLNALLSGVILLRARQPESDRTIPSVTSWTIAAMFLIAALIDAFPAVLHVGNLNLIYVMVLLYSTLFVSPWHVAPEGVAQNSMFLLSFVRIPAIGIATRSGLVVACNLLPAGLVMLRAAVEEWPTAMLFRIAFGELAGLFVVVCAAALLQLVLNYRIERSLQYKKMASDFNAASSLLHLICDAVVELDKDLRMVEHTPGLAAMLFRGSDFEGAHFTDLLAGAAEAARATELLRRFDESTADSVNAQAFQTHLKDSDSNRFQTEVFQVMYHTPRGEARHLLGLRDVTDQGSLTASKALDSFTLAPQSSAGERCGSVDIDSDQMSEGAGATEHLQTSFVAKDKFLSLQVDMELQVIHASSKPSCVGKRLVEQLSSSGLALLERTWVDAREEDVALSFSALELRVGSASDRDRAVFNGVLQVVQTSSGDRHLLLSCVMLPSPRMPSAPRLSLLGSDFVMTEEAKERDYEELLLLSHDAYHAKEMAQAELHRFEQGVMEERNQRDKEVQEKKALVEQRVEMNKRLEMRERMQRQQQQEIESNQKREARDLPAVDQGGSPGDVAEEEQKIQLFIHAFNQIKEATGVNDPNEIIQKFLTQDDTQKNLTQLTKDNHSMIEKLQEERRDLRSKVEDLKFSNGGGGARRQAIDDFETHLGEATEKCERNRGKYERLARMLIDVKAGISHLAEKLQPIKLDGEATQPMEMSDETVEEVLQECEKKISKLLGMTARVEEVSEHQRQIDEERYEEKLMMRSQSEARIKLTDKEEDNEDDDDFEEEMDEDVFSRKQALALYDERHLSAVHSRPAQLVDVGAAGPFHPKRAVADDRLAQDHPDKSQFRQNSVPLLAVCFAAEFAVEWPSLTKVTGGPAYSKKSASRGVFLDDCGAAVVPTCGLVNLNGKCTSRGISMTTLEEVFMALGEQAERQAVGASPARDRAGARENVDFRAIAEDTEAGSLRLETSERRSALAIMRVRLRLATANRSAIYSVLILPAVFNVLAFALRGDSSSPTSQSNNMLMAIYPPMAFGISIIAFTLQLVREKEHKCKYVALAQGLSVRSFWLGTFAAHYLINVTNAVILLIAIQWKGVGPIKGSGFPLIVAEALLYPIGLLLLAYNLSLLFVRVELAVKVLPLTNMLLGTIPTTAVYLLIRLQDPWPDVAKNLHIVMSVINPVYGLPGVVIMMADEGEMSLVDHFMSTAAIPFYGSLAVIAFFASNLVFQDLRSYTARPGRIQAFDERRKDDDVLAEERRVEGSGPEDAAKYQGLHHTYRTCAAWGYATLYLTPSCLLSRHRHMGPSKLRALATAAAVCAEELNDPVVTHAAERKMSGIDCSTAEAAVALGHREGNAAMQLCRECQTAVSYYALNRSAASNVSVDVSSTRVECELPPWNPNHCSRSVKGFGIGVLIATGISLLVVASVGGIAFDWRLLPVIVARQRRKLLGVPTPQREYPDLDFFGCIL</sequence>
<evidence type="ECO:0000256" key="6">
    <source>
        <dbReference type="SAM" id="Coils"/>
    </source>
</evidence>
<feature type="transmembrane region" description="Helical" evidence="8">
    <location>
        <begin position="1117"/>
        <end position="1140"/>
    </location>
</feature>
<keyword evidence="4 6" id="KW-0175">Coiled coil</keyword>
<feature type="coiled-coil region" evidence="6">
    <location>
        <begin position="508"/>
        <end position="542"/>
    </location>
</feature>
<feature type="transmembrane region" description="Helical" evidence="8">
    <location>
        <begin position="1184"/>
        <end position="1205"/>
    </location>
</feature>
<dbReference type="Proteomes" id="UP000604046">
    <property type="component" value="Unassembled WGS sequence"/>
</dbReference>
<dbReference type="InterPro" id="IPR013525">
    <property type="entry name" value="ABC2_TM"/>
</dbReference>
<evidence type="ECO:0000256" key="1">
    <source>
        <dbReference type="ARBA" id="ARBA00004141"/>
    </source>
</evidence>
<evidence type="ECO:0000256" key="8">
    <source>
        <dbReference type="SAM" id="Phobius"/>
    </source>
</evidence>
<feature type="domain" description="ABC-2 type transporter transmembrane" evidence="9">
    <location>
        <begin position="1025"/>
        <end position="1176"/>
    </location>
</feature>
<evidence type="ECO:0000256" key="4">
    <source>
        <dbReference type="ARBA" id="ARBA00023054"/>
    </source>
</evidence>
<name>A0A812I1J5_9DINO</name>
<proteinExistence type="predicted"/>
<feature type="transmembrane region" description="Helical" evidence="8">
    <location>
        <begin position="84"/>
        <end position="102"/>
    </location>
</feature>
<feature type="transmembrane region" description="Helical" evidence="8">
    <location>
        <begin position="1422"/>
        <end position="1445"/>
    </location>
</feature>
<dbReference type="GO" id="GO:0016020">
    <property type="term" value="C:membrane"/>
    <property type="evidence" value="ECO:0007669"/>
    <property type="project" value="UniProtKB-SubCell"/>
</dbReference>
<evidence type="ECO:0000256" key="2">
    <source>
        <dbReference type="ARBA" id="ARBA00022692"/>
    </source>
</evidence>
<dbReference type="GO" id="GO:0035253">
    <property type="term" value="C:ciliary rootlet"/>
    <property type="evidence" value="ECO:0007669"/>
    <property type="project" value="TreeGrafter"/>
</dbReference>
<keyword evidence="2 8" id="KW-0812">Transmembrane</keyword>
<dbReference type="InterPro" id="IPR033192">
    <property type="entry name" value="ODAD3"/>
</dbReference>
<dbReference type="GO" id="GO:0140359">
    <property type="term" value="F:ABC-type transporter activity"/>
    <property type="evidence" value="ECO:0007669"/>
    <property type="project" value="InterPro"/>
</dbReference>
<evidence type="ECO:0000256" key="3">
    <source>
        <dbReference type="ARBA" id="ARBA00022989"/>
    </source>
</evidence>
<feature type="transmembrane region" description="Helical" evidence="8">
    <location>
        <begin position="1152"/>
        <end position="1172"/>
    </location>
</feature>
<dbReference type="PANTHER" id="PTHR46518:SF1">
    <property type="entry name" value="OUTER DYNEIN ARM-DOCKING COMPLEX SUBUNIT 3"/>
    <property type="match status" value="1"/>
</dbReference>
<dbReference type="GO" id="GO:0036158">
    <property type="term" value="P:outer dynein arm assembly"/>
    <property type="evidence" value="ECO:0007669"/>
    <property type="project" value="InterPro"/>
</dbReference>
<feature type="domain" description="ODAD1 central coiled coil region" evidence="10">
    <location>
        <begin position="492"/>
        <end position="715"/>
    </location>
</feature>
<evidence type="ECO:0000259" key="10">
    <source>
        <dbReference type="Pfam" id="PF21773"/>
    </source>
</evidence>
<dbReference type="PANTHER" id="PTHR46518">
    <property type="entry name" value="COILED-COIL DOMAIN-CONTAINING PROTEIN 151"/>
    <property type="match status" value="1"/>
</dbReference>
<feature type="transmembrane region" description="Helical" evidence="8">
    <location>
        <begin position="24"/>
        <end position="43"/>
    </location>
</feature>
<keyword evidence="3 8" id="KW-1133">Transmembrane helix</keyword>
<feature type="transmembrane region" description="Helical" evidence="8">
    <location>
        <begin position="1007"/>
        <end position="1027"/>
    </location>
</feature>
<evidence type="ECO:0000259" key="9">
    <source>
        <dbReference type="Pfam" id="PF12698"/>
    </source>
</evidence>
<organism evidence="11 12">
    <name type="scientific">Symbiodinium natans</name>
    <dbReference type="NCBI Taxonomy" id="878477"/>
    <lineage>
        <taxon>Eukaryota</taxon>
        <taxon>Sar</taxon>
        <taxon>Alveolata</taxon>
        <taxon>Dinophyceae</taxon>
        <taxon>Suessiales</taxon>
        <taxon>Symbiodiniaceae</taxon>
        <taxon>Symbiodinium</taxon>
    </lineage>
</organism>
<evidence type="ECO:0000256" key="7">
    <source>
        <dbReference type="SAM" id="MobiDB-lite"/>
    </source>
</evidence>
<dbReference type="GO" id="GO:0097542">
    <property type="term" value="C:ciliary tip"/>
    <property type="evidence" value="ECO:0007669"/>
    <property type="project" value="TreeGrafter"/>
</dbReference>
<dbReference type="InterPro" id="IPR049258">
    <property type="entry name" value="ODAD1_CC"/>
</dbReference>
<feature type="transmembrane region" description="Helical" evidence="8">
    <location>
        <begin position="157"/>
        <end position="182"/>
    </location>
</feature>
<evidence type="ECO:0000313" key="11">
    <source>
        <dbReference type="EMBL" id="CAE6968881.1"/>
    </source>
</evidence>
<feature type="region of interest" description="Disordered" evidence="7">
    <location>
        <begin position="781"/>
        <end position="801"/>
    </location>
</feature>
<comment type="subcellular location">
    <subcellularLocation>
        <location evidence="1">Membrane</location>
        <topology evidence="1">Multi-pass membrane protein</topology>
    </subcellularLocation>
</comment>
<accession>A0A812I1J5</accession>
<dbReference type="Pfam" id="PF12698">
    <property type="entry name" value="ABC2_membrane_3"/>
    <property type="match status" value="1"/>
</dbReference>
<evidence type="ECO:0000256" key="5">
    <source>
        <dbReference type="ARBA" id="ARBA00023136"/>
    </source>
</evidence>
<comment type="caution">
    <text evidence="11">The sequence shown here is derived from an EMBL/GenBank/DDBJ whole genome shotgun (WGS) entry which is preliminary data.</text>
</comment>
<dbReference type="EMBL" id="CAJNDS010000136">
    <property type="protein sequence ID" value="CAE6968881.1"/>
    <property type="molecule type" value="Genomic_DNA"/>
</dbReference>